<reference evidence="1 4" key="2">
    <citation type="submission" date="2021-03" db="EMBL/GenBank/DDBJ databases">
        <title>Whole genome shotgun sequence of Salinispora arenicola NBRC 105043.</title>
        <authorList>
            <person name="Komaki H."/>
            <person name="Tamura T."/>
        </authorList>
    </citation>
    <scope>NUCLEOTIDE SEQUENCE [LARGE SCALE GENOMIC DNA]</scope>
    <source>
        <strain evidence="1 4">NBRC 105043</strain>
    </source>
</reference>
<dbReference type="RefSeq" id="WP_028192738.1">
    <property type="nucleotide sequence ID" value="NZ_BOQM01000046.1"/>
</dbReference>
<dbReference type="EMBL" id="BOQM01000046">
    <property type="protein sequence ID" value="GIM87830.1"/>
    <property type="molecule type" value="Genomic_DNA"/>
</dbReference>
<keyword evidence="4" id="KW-1185">Reference proteome</keyword>
<proteinExistence type="predicted"/>
<reference evidence="2 3" key="1">
    <citation type="submission" date="2019-06" db="EMBL/GenBank/DDBJ databases">
        <title>Sequencing the genomes of 1000 actinobacteria strains.</title>
        <authorList>
            <person name="Klenk H.-P."/>
        </authorList>
    </citation>
    <scope>NUCLEOTIDE SEQUENCE [LARGE SCALE GENOMIC DNA]</scope>
    <source>
        <strain evidence="2 3">DSM 44819</strain>
    </source>
</reference>
<dbReference type="AlphaFoldDB" id="A0A542XQS7"/>
<protein>
    <submittedName>
        <fullName evidence="2">Uncharacterized protein</fullName>
    </submittedName>
</protein>
<evidence type="ECO:0000313" key="1">
    <source>
        <dbReference type="EMBL" id="GIM87830.1"/>
    </source>
</evidence>
<evidence type="ECO:0000313" key="3">
    <source>
        <dbReference type="Proteomes" id="UP000315983"/>
    </source>
</evidence>
<organism evidence="2 3">
    <name type="scientific">Salinispora arenicola</name>
    <dbReference type="NCBI Taxonomy" id="168697"/>
    <lineage>
        <taxon>Bacteria</taxon>
        <taxon>Bacillati</taxon>
        <taxon>Actinomycetota</taxon>
        <taxon>Actinomycetes</taxon>
        <taxon>Micromonosporales</taxon>
        <taxon>Micromonosporaceae</taxon>
        <taxon>Salinispora</taxon>
    </lineage>
</organism>
<accession>A0A542XQS7</accession>
<dbReference type="Proteomes" id="UP000677457">
    <property type="component" value="Unassembled WGS sequence"/>
</dbReference>
<name>A0A542XQS7_SALAC</name>
<comment type="caution">
    <text evidence="2">The sequence shown here is derived from an EMBL/GenBank/DDBJ whole genome shotgun (WGS) entry which is preliminary data.</text>
</comment>
<gene>
    <name evidence="2" type="ORF">FB564_3381</name>
    <name evidence="1" type="ORF">Sar04_45660</name>
</gene>
<dbReference type="Proteomes" id="UP000315983">
    <property type="component" value="Unassembled WGS sequence"/>
</dbReference>
<sequence>MSDGSTQVKSFMVGLVHGSVSREEAANWAMARLKDESADYSSDANLWAALDRLAGADLQQGPGMYLHGEEDFRSWLADFDG</sequence>
<dbReference type="GeneID" id="93772579"/>
<evidence type="ECO:0000313" key="2">
    <source>
        <dbReference type="EMBL" id="TQL38191.1"/>
    </source>
</evidence>
<dbReference type="EMBL" id="VFOL01000001">
    <property type="protein sequence ID" value="TQL38191.1"/>
    <property type="molecule type" value="Genomic_DNA"/>
</dbReference>
<evidence type="ECO:0000313" key="4">
    <source>
        <dbReference type="Proteomes" id="UP000677457"/>
    </source>
</evidence>